<dbReference type="CDD" id="cd16650">
    <property type="entry name" value="SP-RING_PIAS-like"/>
    <property type="match status" value="1"/>
</dbReference>
<dbReference type="PANTHER" id="PTHR10782:SF4">
    <property type="entry name" value="TONALLI, ISOFORM E"/>
    <property type="match status" value="1"/>
</dbReference>
<organism evidence="7 8">
    <name type="scientific">Olea europaea subsp. europaea</name>
    <dbReference type="NCBI Taxonomy" id="158383"/>
    <lineage>
        <taxon>Eukaryota</taxon>
        <taxon>Viridiplantae</taxon>
        <taxon>Streptophyta</taxon>
        <taxon>Embryophyta</taxon>
        <taxon>Tracheophyta</taxon>
        <taxon>Spermatophyta</taxon>
        <taxon>Magnoliopsida</taxon>
        <taxon>eudicotyledons</taxon>
        <taxon>Gunneridae</taxon>
        <taxon>Pentapetalae</taxon>
        <taxon>asterids</taxon>
        <taxon>lamiids</taxon>
        <taxon>Lamiales</taxon>
        <taxon>Oleaceae</taxon>
        <taxon>Oleeae</taxon>
        <taxon>Olea</taxon>
    </lineage>
</organism>
<feature type="compositionally biased region" description="Polar residues" evidence="5">
    <location>
        <begin position="1083"/>
        <end position="1105"/>
    </location>
</feature>
<dbReference type="Gramene" id="OE9A020996T2">
    <property type="protein sequence ID" value="OE9A020996C2"/>
    <property type="gene ID" value="OE9A020996"/>
</dbReference>
<keyword evidence="7" id="KW-0436">Ligase</keyword>
<reference evidence="7 8" key="1">
    <citation type="submission" date="2019-12" db="EMBL/GenBank/DDBJ databases">
        <authorList>
            <person name="Alioto T."/>
            <person name="Alioto T."/>
            <person name="Gomez Garrido J."/>
        </authorList>
    </citation>
    <scope>NUCLEOTIDE SEQUENCE [LARGE SCALE GENOMIC DNA]</scope>
</reference>
<dbReference type="Proteomes" id="UP000594638">
    <property type="component" value="Unassembled WGS sequence"/>
</dbReference>
<dbReference type="PANTHER" id="PTHR10782">
    <property type="entry name" value="ZINC FINGER MIZ DOMAIN-CONTAINING PROTEIN"/>
    <property type="match status" value="1"/>
</dbReference>
<evidence type="ECO:0000313" key="7">
    <source>
        <dbReference type="EMBL" id="CAA3010230.1"/>
    </source>
</evidence>
<accession>A0A8S0TVU2</accession>
<dbReference type="InterPro" id="IPR004181">
    <property type="entry name" value="Znf_MIZ"/>
</dbReference>
<dbReference type="GO" id="GO:0061665">
    <property type="term" value="F:SUMO ligase activity"/>
    <property type="evidence" value="ECO:0007669"/>
    <property type="project" value="TreeGrafter"/>
</dbReference>
<dbReference type="OrthoDB" id="10263264at2759"/>
<dbReference type="GO" id="GO:0016874">
    <property type="term" value="F:ligase activity"/>
    <property type="evidence" value="ECO:0007669"/>
    <property type="project" value="UniProtKB-KW"/>
</dbReference>
<feature type="domain" description="SP-RING-type" evidence="6">
    <location>
        <begin position="292"/>
        <end position="373"/>
    </location>
</feature>
<dbReference type="PROSITE" id="PS51044">
    <property type="entry name" value="ZF_SP_RING"/>
    <property type="match status" value="1"/>
</dbReference>
<evidence type="ECO:0000256" key="1">
    <source>
        <dbReference type="ARBA" id="ARBA00022723"/>
    </source>
</evidence>
<proteinExistence type="predicted"/>
<name>A0A8S0TVU2_OLEEU</name>
<feature type="region of interest" description="Disordered" evidence="5">
    <location>
        <begin position="821"/>
        <end position="848"/>
    </location>
</feature>
<dbReference type="GO" id="GO:0016925">
    <property type="term" value="P:protein sumoylation"/>
    <property type="evidence" value="ECO:0007669"/>
    <property type="project" value="TreeGrafter"/>
</dbReference>
<keyword evidence="2 4" id="KW-0863">Zinc-finger</keyword>
<evidence type="ECO:0000259" key="6">
    <source>
        <dbReference type="PROSITE" id="PS51044"/>
    </source>
</evidence>
<evidence type="ECO:0000256" key="4">
    <source>
        <dbReference type="PROSITE-ProRule" id="PRU00452"/>
    </source>
</evidence>
<evidence type="ECO:0000256" key="5">
    <source>
        <dbReference type="SAM" id="MobiDB-lite"/>
    </source>
</evidence>
<dbReference type="InterPro" id="IPR013083">
    <property type="entry name" value="Znf_RING/FYVE/PHD"/>
</dbReference>
<dbReference type="EMBL" id="CACTIH010007337">
    <property type="protein sequence ID" value="CAA3010230.1"/>
    <property type="molecule type" value="Genomic_DNA"/>
</dbReference>
<dbReference type="GO" id="GO:0000785">
    <property type="term" value="C:chromatin"/>
    <property type="evidence" value="ECO:0007669"/>
    <property type="project" value="TreeGrafter"/>
</dbReference>
<protein>
    <submittedName>
        <fullName evidence="7">E4 SUMO- ligase PIAL2-like isoform X2</fullName>
    </submittedName>
</protein>
<evidence type="ECO:0000256" key="2">
    <source>
        <dbReference type="ARBA" id="ARBA00022771"/>
    </source>
</evidence>
<dbReference type="AlphaFoldDB" id="A0A8S0TVU2"/>
<keyword evidence="8" id="KW-1185">Reference proteome</keyword>
<sequence>MAGTWVAPAPEPEPAMEPLAALAGTQTNGSGGAEVPANQLDLISRSILSVASRLYVNIRNGPNNDSAAFFNLCISLARGIDFAIANEEVPSKAGVLLPLLKKVCQCKNDNLLQPAIMVLIISAKNACQSGWFSDRDSEELCILFKEMGSNFCCVSNLITEPSSSVSIIPEIMSRFYPTMKMGHIFASLEIKRLFVVQTDNMETSSCLISPPKVNFLINVKGVERRTTVYVDSGPQNPTVVTRMLRYRTNLLQAVGEFNGNYIVAVALMSVTSIPSSDTLQQYAYPAPATIDSDSEVIEGPSQISLNCPISLIRIKTPVKGHLCKHLQCFDFENYVNINSRRPSWRCPQCNQHTCFTDIRISQKMVEILKEVGTNITRVIVSSDGSWNATSEIYGNEKPEDLASIFGQDGSARPESDVLDLTVINDRIDSNDNQETEDRKVSLNACANLSKTQNLMVEPQAANTNYINHDSVPVENEFSVGWGSNVSEPQIASVFGFTPNNFYSSPNTADAIIPAPYCEAETFHANAHNATSGSRSQTPLPHTLPLQQFQYGNPTSSNEHGRLQSTTGHVNRTLIAFQALPEQAPEPALQQIPRNYMNTLIPTGFSTVPCSGGSRQQLSRSHPNLLEVSQMASSSLPQYPGIQNGLWAPTQPQNSCQGPSLDTVSRRTSQAMNQYLYPIQSSMQSNAGFSQPQVRQRGPQSGIGQSTGATGSHQALNHSLGSIPSSMQSNNDFSQPQVHQCRPQSGIGQSTGAMGSHQALNYSLGSIHASMHSNANFSQPQVHRRGPQSEIGQATGATGRHQAMNYSLGSTQSSMQWNANFSQPQVQQRGPQSGTGRATGATESHQAMNHASGLMQSSMQWNAYFSQPQIHQGAPQSVTGQATGATSRHRAMNHSVGSIQSSMQWNANFSQPQIHQRVPQSGTGQATGVIDQAVNHSLSLIHSSMQSNDQPQVHQRGPLSETGQAAIGSQQDHLAIAAQRNVNAQVTMPVETSKTMNPFQINPEGCRVPSPEGASLYDQNWRPTARMRGALSGQAYFDALNQFIIQPTQKAQATRPIVNVTTPASSSQTPTQAPIANRVAQDPGTWNHTSAGPVTDPGSSDVSWII</sequence>
<feature type="region of interest" description="Disordered" evidence="5">
    <location>
        <begin position="1081"/>
        <end position="1105"/>
    </location>
</feature>
<keyword evidence="1" id="KW-0479">Metal-binding</keyword>
<comment type="caution">
    <text evidence="7">The sequence shown here is derived from an EMBL/GenBank/DDBJ whole genome shotgun (WGS) entry which is preliminary data.</text>
</comment>
<gene>
    <name evidence="7" type="ORF">OLEA9_A020996</name>
</gene>
<feature type="region of interest" description="Disordered" evidence="5">
    <location>
        <begin position="685"/>
        <end position="753"/>
    </location>
</feature>
<keyword evidence="3" id="KW-0862">Zinc</keyword>
<dbReference type="Pfam" id="PF02891">
    <property type="entry name" value="zf-MIZ"/>
    <property type="match status" value="1"/>
</dbReference>
<dbReference type="Gene3D" id="3.30.40.10">
    <property type="entry name" value="Zinc/RING finger domain, C3HC4 (zinc finger)"/>
    <property type="match status" value="1"/>
</dbReference>
<dbReference type="GO" id="GO:0008270">
    <property type="term" value="F:zinc ion binding"/>
    <property type="evidence" value="ECO:0007669"/>
    <property type="project" value="UniProtKB-KW"/>
</dbReference>
<evidence type="ECO:0000256" key="3">
    <source>
        <dbReference type="ARBA" id="ARBA00022833"/>
    </source>
</evidence>
<evidence type="ECO:0000313" key="8">
    <source>
        <dbReference type="Proteomes" id="UP000594638"/>
    </source>
</evidence>